<dbReference type="EMBL" id="JMSN01000144">
    <property type="protein sequence ID" value="KDN37237.1"/>
    <property type="molecule type" value="Genomic_DNA"/>
</dbReference>
<dbReference type="GeneID" id="25265731"/>
<proteinExistence type="predicted"/>
<sequence>MSRNKYAKKPFFVSTVGSLDLDYHEPFGDWDVASDTGASAWHNAPIVSTTTLSPHLLSSKLTNGAHHNRAASAPGQSTGAHSKILTNGASGRSRGGTAMRTSPSYDNSGIDWQEELADDRERSQATSSRVCLHPKEMMEAARDDASVIEGGAGGTSGTRKRSRMSYIASSMTSASGFLGSTTPREGKSSSGVVDGFERMLLLRGSEHSASTFTSSLGPTPSSSWLAQIPPFSPPPSPQPHLLPKRGSGAGTSLGGGKGSKALASSTSVGSVRSIAAPADALADAVSAQPAQEPSQPAPRERQPSSSGGAASAGREATAPLVPYSSHFPSPSPTDATACEIAALREQVEQLQMALRRKQASKWQPYRQELPQLQRMPIADAPRTPFDLSDSHNITTPPSQDTGQDETAHTPLVSRDETKYEDLARKIDALESLFKLAGVAQLQQGPQQHASPVSIASKSLPPVETRSASPASGVLVGTTASLHLRSDTPPPPSAVASPMSSTAAAARQRHNIHCARSLGSLSDWQSDARNPTVSMATKSSSSAVFTVSSGDERERDTKISVKKLFKFTISARRKGEPSPLPAADASAAKIKLKQGPGRGRMYIKPG</sequence>
<evidence type="ECO:0000313" key="2">
    <source>
        <dbReference type="EMBL" id="KDN37237.1"/>
    </source>
</evidence>
<feature type="region of interest" description="Disordered" evidence="1">
    <location>
        <begin position="444"/>
        <end position="470"/>
    </location>
</feature>
<dbReference type="RefSeq" id="XP_013240302.1">
    <property type="nucleotide sequence ID" value="XM_013384848.1"/>
</dbReference>
<feature type="compositionally biased region" description="Pro residues" evidence="1">
    <location>
        <begin position="230"/>
        <end position="240"/>
    </location>
</feature>
<feature type="compositionally biased region" description="Polar residues" evidence="1">
    <location>
        <begin position="74"/>
        <end position="90"/>
    </location>
</feature>
<dbReference type="AlphaFoldDB" id="A0A066V660"/>
<feature type="region of interest" description="Disordered" evidence="1">
    <location>
        <begin position="380"/>
        <end position="415"/>
    </location>
</feature>
<feature type="compositionally biased region" description="Low complexity" evidence="1">
    <location>
        <begin position="304"/>
        <end position="313"/>
    </location>
</feature>
<evidence type="ECO:0000313" key="3">
    <source>
        <dbReference type="Proteomes" id="UP000027361"/>
    </source>
</evidence>
<name>A0A066V660_TILAU</name>
<dbReference type="InParanoid" id="A0A066V660"/>
<reference evidence="2 3" key="1">
    <citation type="submission" date="2014-05" db="EMBL/GenBank/DDBJ databases">
        <title>Draft genome sequence of a rare smut relative, Tilletiaria anomala UBC 951.</title>
        <authorList>
            <consortium name="DOE Joint Genome Institute"/>
            <person name="Toome M."/>
            <person name="Kuo A."/>
            <person name="Henrissat B."/>
            <person name="Lipzen A."/>
            <person name="Tritt A."/>
            <person name="Yoshinaga Y."/>
            <person name="Zane M."/>
            <person name="Barry K."/>
            <person name="Grigoriev I.V."/>
            <person name="Spatafora J.W."/>
            <person name="Aimea M.C."/>
        </authorList>
    </citation>
    <scope>NUCLEOTIDE SEQUENCE [LARGE SCALE GENOMIC DNA]</scope>
    <source>
        <strain evidence="2 3">UBC 951</strain>
    </source>
</reference>
<feature type="compositionally biased region" description="Low complexity" evidence="1">
    <location>
        <begin position="282"/>
        <end position="294"/>
    </location>
</feature>
<accession>A0A066V660</accession>
<feature type="region of interest" description="Disordered" evidence="1">
    <location>
        <begin position="483"/>
        <end position="505"/>
    </location>
</feature>
<comment type="caution">
    <text evidence="2">The sequence shown here is derived from an EMBL/GenBank/DDBJ whole genome shotgun (WGS) entry which is preliminary data.</text>
</comment>
<dbReference type="HOGENOM" id="CLU_451419_0_0_1"/>
<organism evidence="2 3">
    <name type="scientific">Tilletiaria anomala (strain ATCC 24038 / CBS 436.72 / UBC 951)</name>
    <dbReference type="NCBI Taxonomy" id="1037660"/>
    <lineage>
        <taxon>Eukaryota</taxon>
        <taxon>Fungi</taxon>
        <taxon>Dikarya</taxon>
        <taxon>Basidiomycota</taxon>
        <taxon>Ustilaginomycotina</taxon>
        <taxon>Exobasidiomycetes</taxon>
        <taxon>Georgefischeriales</taxon>
        <taxon>Tilletiariaceae</taxon>
        <taxon>Tilletiaria</taxon>
    </lineage>
</organism>
<gene>
    <name evidence="2" type="ORF">K437DRAFT_265103</name>
</gene>
<feature type="compositionally biased region" description="Polar residues" evidence="1">
    <location>
        <begin position="444"/>
        <end position="456"/>
    </location>
</feature>
<evidence type="ECO:0000256" key="1">
    <source>
        <dbReference type="SAM" id="MobiDB-lite"/>
    </source>
</evidence>
<feature type="compositionally biased region" description="Gly residues" evidence="1">
    <location>
        <begin position="247"/>
        <end position="258"/>
    </location>
</feature>
<feature type="compositionally biased region" description="Low complexity" evidence="1">
    <location>
        <begin position="493"/>
        <end position="505"/>
    </location>
</feature>
<feature type="region of interest" description="Disordered" evidence="1">
    <location>
        <begin position="572"/>
        <end position="605"/>
    </location>
</feature>
<feature type="region of interest" description="Disordered" evidence="1">
    <location>
        <begin position="209"/>
        <end position="264"/>
    </location>
</feature>
<feature type="region of interest" description="Disordered" evidence="1">
    <location>
        <begin position="282"/>
        <end position="315"/>
    </location>
</feature>
<feature type="compositionally biased region" description="Polar residues" evidence="1">
    <location>
        <begin position="390"/>
        <end position="401"/>
    </location>
</feature>
<feature type="region of interest" description="Disordered" evidence="1">
    <location>
        <begin position="66"/>
        <end position="110"/>
    </location>
</feature>
<keyword evidence="3" id="KW-1185">Reference proteome</keyword>
<protein>
    <submittedName>
        <fullName evidence="2">Uncharacterized protein</fullName>
    </submittedName>
</protein>
<feature type="compositionally biased region" description="Polar residues" evidence="1">
    <location>
        <begin position="209"/>
        <end position="225"/>
    </location>
</feature>
<dbReference type="Proteomes" id="UP000027361">
    <property type="component" value="Unassembled WGS sequence"/>
</dbReference>